<dbReference type="GO" id="GO:0004321">
    <property type="term" value="F:fatty-acyl-CoA synthase activity"/>
    <property type="evidence" value="ECO:0007669"/>
    <property type="project" value="TreeGrafter"/>
</dbReference>
<keyword evidence="4" id="KW-0067">ATP-binding</keyword>
<dbReference type="Gene3D" id="3.30.300.30">
    <property type="match status" value="1"/>
</dbReference>
<dbReference type="PANTHER" id="PTHR43605">
    <property type="entry name" value="ACYL-COENZYME A SYNTHETASE"/>
    <property type="match status" value="1"/>
</dbReference>
<keyword evidence="2" id="KW-0436">Ligase</keyword>
<dbReference type="Proteomes" id="UP000184226">
    <property type="component" value="Unassembled WGS sequence"/>
</dbReference>
<dbReference type="GO" id="GO:0016405">
    <property type="term" value="F:CoA-ligase activity"/>
    <property type="evidence" value="ECO:0007669"/>
    <property type="project" value="UniProtKB-ARBA"/>
</dbReference>
<dbReference type="PROSITE" id="PS00455">
    <property type="entry name" value="AMP_BINDING"/>
    <property type="match status" value="1"/>
</dbReference>
<dbReference type="InterPro" id="IPR042099">
    <property type="entry name" value="ANL_N_sf"/>
</dbReference>
<dbReference type="SUPFAM" id="SSF56801">
    <property type="entry name" value="Acetyl-CoA synthetase-like"/>
    <property type="match status" value="1"/>
</dbReference>
<dbReference type="STRING" id="658167.SAMN04488135_11040"/>
<dbReference type="Pfam" id="PF13193">
    <property type="entry name" value="AMP-binding_C"/>
    <property type="match status" value="1"/>
</dbReference>
<evidence type="ECO:0000259" key="6">
    <source>
        <dbReference type="Pfam" id="PF13193"/>
    </source>
</evidence>
<dbReference type="RefSeq" id="WP_073105254.1">
    <property type="nucleotide sequence ID" value="NZ_FQXE01000010.1"/>
</dbReference>
<dbReference type="EMBL" id="FQXE01000010">
    <property type="protein sequence ID" value="SHI13967.1"/>
    <property type="molecule type" value="Genomic_DNA"/>
</dbReference>
<reference evidence="7 8" key="1">
    <citation type="submission" date="2016-11" db="EMBL/GenBank/DDBJ databases">
        <authorList>
            <person name="Jaros S."/>
            <person name="Januszkiewicz K."/>
            <person name="Wedrychowicz H."/>
        </authorList>
    </citation>
    <scope>NUCLEOTIDE SEQUENCE [LARGE SCALE GENOMIC DNA]</scope>
    <source>
        <strain evidence="7 8">CGMCC 1.10190</strain>
    </source>
</reference>
<dbReference type="InterPro" id="IPR049515">
    <property type="entry name" value="MACS_put"/>
</dbReference>
<dbReference type="InterPro" id="IPR000873">
    <property type="entry name" value="AMP-dep_synth/lig_dom"/>
</dbReference>
<name>A0A1M5YPG2_9BURK</name>
<dbReference type="AlphaFoldDB" id="A0A1M5YPG2"/>
<dbReference type="GO" id="GO:0005524">
    <property type="term" value="F:ATP binding"/>
    <property type="evidence" value="ECO:0007669"/>
    <property type="project" value="UniProtKB-KW"/>
</dbReference>
<dbReference type="Pfam" id="PF00501">
    <property type="entry name" value="AMP-binding"/>
    <property type="match status" value="1"/>
</dbReference>
<organism evidence="7 8">
    <name type="scientific">Pollutimonas bauzanensis</name>
    <dbReference type="NCBI Taxonomy" id="658167"/>
    <lineage>
        <taxon>Bacteria</taxon>
        <taxon>Pseudomonadati</taxon>
        <taxon>Pseudomonadota</taxon>
        <taxon>Betaproteobacteria</taxon>
        <taxon>Burkholderiales</taxon>
        <taxon>Alcaligenaceae</taxon>
        <taxon>Pollutimonas</taxon>
    </lineage>
</organism>
<evidence type="ECO:0000259" key="5">
    <source>
        <dbReference type="Pfam" id="PF00501"/>
    </source>
</evidence>
<evidence type="ECO:0000256" key="1">
    <source>
        <dbReference type="ARBA" id="ARBA00006432"/>
    </source>
</evidence>
<dbReference type="PANTHER" id="PTHR43605:SF10">
    <property type="entry name" value="ACYL-COA SYNTHETASE MEDIUM CHAIN FAMILY MEMBER 3"/>
    <property type="match status" value="1"/>
</dbReference>
<evidence type="ECO:0000313" key="7">
    <source>
        <dbReference type="EMBL" id="SHI13967.1"/>
    </source>
</evidence>
<dbReference type="GO" id="GO:0006637">
    <property type="term" value="P:acyl-CoA metabolic process"/>
    <property type="evidence" value="ECO:0007669"/>
    <property type="project" value="TreeGrafter"/>
</dbReference>
<proteinExistence type="inferred from homology"/>
<dbReference type="OrthoDB" id="9766486at2"/>
<comment type="similarity">
    <text evidence="1">Belongs to the ATP-dependent AMP-binding enzyme family.</text>
</comment>
<sequence>MLPTAPASYEDIRERFAWSIPPRYNIGVDACAKWAEREPGRLALIHVNQDGEARNYSFGQMHEASNRLANLLAGRGVEPGDRIGILLPQDPATAIAHIASYKSGCIAIPLFSLFGAEALQYRLADSGAKVVITNGEGAAKLAGIRDRLPALAVVFSIDGAAPGVLDLHREMAARGGDFSAADTAADDPAVIIYTSGTTGQPKGALHAHRVLLGHLPGVEMSHNLFPREGDRIWTPADWAWIGGLFDVLLPAWHHGIAVVAHRFQKFTPEAAFQFLQDFGIRNTFLPPTALKMMRSVASPESRWNYRLRSVASGGETLGGELLDWGRRTFGLTINEFYGQTECNMTVSSCADIMPARPGAIGRPVPGHRLAIVDAAGEPVAPGSPGNIAVLRPDPVMFLQYWNNPKATAAKFAGDWLLTGDVGTMGAEGYIHFVGRDDDVITSAGYRIGPGEIEDNILRHPAVKMAAVVGAPDAQRTEIVVAVLVLQDDQVPSDALKREIQEHVRVSLAAHEYPREIFFVDELPMTTTGKVIRRELRDAVAQWRAAGGRPQGLG</sequence>
<evidence type="ECO:0000256" key="3">
    <source>
        <dbReference type="ARBA" id="ARBA00022741"/>
    </source>
</evidence>
<dbReference type="GO" id="GO:0006633">
    <property type="term" value="P:fatty acid biosynthetic process"/>
    <property type="evidence" value="ECO:0007669"/>
    <property type="project" value="TreeGrafter"/>
</dbReference>
<evidence type="ECO:0000256" key="4">
    <source>
        <dbReference type="ARBA" id="ARBA00022840"/>
    </source>
</evidence>
<evidence type="ECO:0000313" key="8">
    <source>
        <dbReference type="Proteomes" id="UP000184226"/>
    </source>
</evidence>
<gene>
    <name evidence="7" type="ORF">SAMN04488135_11040</name>
</gene>
<dbReference type="InterPro" id="IPR045851">
    <property type="entry name" value="AMP-bd_C_sf"/>
</dbReference>
<feature type="domain" description="AMP-dependent synthetase/ligase" evidence="5">
    <location>
        <begin position="32"/>
        <end position="401"/>
    </location>
</feature>
<keyword evidence="3" id="KW-0547">Nucleotide-binding</keyword>
<dbReference type="GO" id="GO:0015645">
    <property type="term" value="F:fatty acid ligase activity"/>
    <property type="evidence" value="ECO:0007669"/>
    <property type="project" value="TreeGrafter"/>
</dbReference>
<dbReference type="FunFam" id="3.40.50.12780:FF:000063">
    <property type="entry name" value="Acetyl-coenzyme A synthetase"/>
    <property type="match status" value="1"/>
</dbReference>
<keyword evidence="8" id="KW-1185">Reference proteome</keyword>
<dbReference type="InterPro" id="IPR025110">
    <property type="entry name" value="AMP-bd_C"/>
</dbReference>
<evidence type="ECO:0000256" key="2">
    <source>
        <dbReference type="ARBA" id="ARBA00022598"/>
    </source>
</evidence>
<feature type="domain" description="AMP-binding enzyme C-terminal" evidence="6">
    <location>
        <begin position="451"/>
        <end position="529"/>
    </location>
</feature>
<dbReference type="Gene3D" id="3.40.50.12780">
    <property type="entry name" value="N-terminal domain of ligase-like"/>
    <property type="match status" value="1"/>
</dbReference>
<protein>
    <submittedName>
        <fullName evidence="7">Acetyl-CoA synthetase</fullName>
    </submittedName>
</protein>
<accession>A0A1M5YPG2</accession>
<dbReference type="InterPro" id="IPR020845">
    <property type="entry name" value="AMP-binding_CS"/>
</dbReference>
<dbReference type="CDD" id="cd05971">
    <property type="entry name" value="MACS_like_3"/>
    <property type="match status" value="1"/>
</dbReference>
<dbReference type="InterPro" id="IPR051087">
    <property type="entry name" value="Mitochondrial_ACSM"/>
</dbReference>